<protein>
    <submittedName>
        <fullName evidence="1">Uncharacterized protein</fullName>
    </submittedName>
</protein>
<comment type="caution">
    <text evidence="1">The sequence shown here is derived from an EMBL/GenBank/DDBJ whole genome shotgun (WGS) entry which is preliminary data.</text>
</comment>
<proteinExistence type="predicted"/>
<evidence type="ECO:0000313" key="1">
    <source>
        <dbReference type="EMBL" id="KRH94691.1"/>
    </source>
</evidence>
<dbReference type="VEuPathDB" id="MicrosporidiaDB:M153_1640004133"/>
<dbReference type="AlphaFoldDB" id="A0A0R0LZL9"/>
<evidence type="ECO:0000313" key="2">
    <source>
        <dbReference type="Proteomes" id="UP000051530"/>
    </source>
</evidence>
<name>A0A0R0LZL9_9MICR</name>
<sequence>MPALLNDINRLNMNKNMTKVQYMKNRIVELGGYQKKKFLKFKEGLKRIEEKKELKTFEREHQINKALLKKRSSRRRKCFNR</sequence>
<reference evidence="1 2" key="1">
    <citation type="submission" date="2015-07" db="EMBL/GenBank/DDBJ databases">
        <title>The genome of Pseudoloma neurophilia, a relevant intracellular parasite of the zebrafish.</title>
        <authorList>
            <person name="Ndikumana S."/>
            <person name="Pelin A."/>
            <person name="Sanders J."/>
            <person name="Corradi N."/>
        </authorList>
    </citation>
    <scope>NUCLEOTIDE SEQUENCE [LARGE SCALE GENOMIC DNA]</scope>
    <source>
        <strain evidence="1 2">MK1</strain>
    </source>
</reference>
<accession>A0A0R0LZL9</accession>
<organism evidence="1 2">
    <name type="scientific">Pseudoloma neurophilia</name>
    <dbReference type="NCBI Taxonomy" id="146866"/>
    <lineage>
        <taxon>Eukaryota</taxon>
        <taxon>Fungi</taxon>
        <taxon>Fungi incertae sedis</taxon>
        <taxon>Microsporidia</taxon>
        <taxon>Pseudoloma</taxon>
    </lineage>
</organism>
<keyword evidence="2" id="KW-1185">Reference proteome</keyword>
<gene>
    <name evidence="1" type="ORF">M153_1640004133</name>
</gene>
<dbReference type="EMBL" id="LGUB01000040">
    <property type="protein sequence ID" value="KRH94691.1"/>
    <property type="molecule type" value="Genomic_DNA"/>
</dbReference>
<dbReference type="Proteomes" id="UP000051530">
    <property type="component" value="Unassembled WGS sequence"/>
</dbReference>